<keyword evidence="1" id="KW-0472">Membrane</keyword>
<feature type="transmembrane region" description="Helical" evidence="1">
    <location>
        <begin position="12"/>
        <end position="30"/>
    </location>
</feature>
<reference evidence="3" key="1">
    <citation type="submission" date="2018-09" db="EMBL/GenBank/DDBJ databases">
        <title>Chryseolinea sp. KIS68-18 isolated from soil.</title>
        <authorList>
            <person name="Weon H.-Y."/>
            <person name="Kwon S.-W."/>
            <person name="Lee S.A."/>
        </authorList>
    </citation>
    <scope>NUCLEOTIDE SEQUENCE [LARGE SCALE GENOMIC DNA]</scope>
    <source>
        <strain evidence="3">KIS68-18</strain>
    </source>
</reference>
<keyword evidence="1" id="KW-1133">Transmembrane helix</keyword>
<dbReference type="AlphaFoldDB" id="A0A385SRX4"/>
<evidence type="ECO:0000313" key="3">
    <source>
        <dbReference type="Proteomes" id="UP000266183"/>
    </source>
</evidence>
<proteinExistence type="predicted"/>
<dbReference type="KEGG" id="chk:D4L85_23490"/>
<keyword evidence="1" id="KW-0812">Transmembrane</keyword>
<accession>A0A385SRX4</accession>
<dbReference type="Proteomes" id="UP000266183">
    <property type="component" value="Chromosome"/>
</dbReference>
<gene>
    <name evidence="2" type="ORF">D4L85_23490</name>
</gene>
<evidence type="ECO:0000256" key="1">
    <source>
        <dbReference type="SAM" id="Phobius"/>
    </source>
</evidence>
<dbReference type="EMBL" id="CP032382">
    <property type="protein sequence ID" value="AYB33366.1"/>
    <property type="molecule type" value="Genomic_DNA"/>
</dbReference>
<protein>
    <submittedName>
        <fullName evidence="2">Uncharacterized protein</fullName>
    </submittedName>
</protein>
<organism evidence="2 3">
    <name type="scientific">Chryseolinea soli</name>
    <dbReference type="NCBI Taxonomy" id="2321403"/>
    <lineage>
        <taxon>Bacteria</taxon>
        <taxon>Pseudomonadati</taxon>
        <taxon>Bacteroidota</taxon>
        <taxon>Cytophagia</taxon>
        <taxon>Cytophagales</taxon>
        <taxon>Fulvivirgaceae</taxon>
        <taxon>Chryseolinea</taxon>
    </lineage>
</organism>
<name>A0A385SRX4_9BACT</name>
<keyword evidence="3" id="KW-1185">Reference proteome</keyword>
<evidence type="ECO:0000313" key="2">
    <source>
        <dbReference type="EMBL" id="AYB33366.1"/>
    </source>
</evidence>
<sequence>MLDQGTLNATGLIALSVFFLVGSLSLYSLVKDNRLIRFKGKSLEKNKILMSSLLRNKFKTDLLYEGDQIMTYYRRGSLWGFAMRIIVLLDDEDVLINVSRFNQIGIKSPFHGVSSNKLSRSLIEDFEKLETGALMD</sequence>